<evidence type="ECO:0000313" key="9">
    <source>
        <dbReference type="Proteomes" id="UP000289340"/>
    </source>
</evidence>
<dbReference type="GO" id="GO:0016020">
    <property type="term" value="C:membrane"/>
    <property type="evidence" value="ECO:0007669"/>
    <property type="project" value="UniProtKB-SubCell"/>
</dbReference>
<gene>
    <name evidence="8" type="ORF">D0Y65_027826</name>
</gene>
<feature type="region of interest" description="Disordered" evidence="6">
    <location>
        <begin position="175"/>
        <end position="211"/>
    </location>
</feature>
<comment type="caution">
    <text evidence="8">The sequence shown here is derived from an EMBL/GenBank/DDBJ whole genome shotgun (WGS) entry which is preliminary data.</text>
</comment>
<name>A0A445IRA5_GLYSO</name>
<dbReference type="EMBL" id="QZWG01000010">
    <property type="protein sequence ID" value="RZB88595.1"/>
    <property type="molecule type" value="Genomic_DNA"/>
</dbReference>
<evidence type="ECO:0000256" key="1">
    <source>
        <dbReference type="ARBA" id="ARBA00004167"/>
    </source>
</evidence>
<reference evidence="8 9" key="1">
    <citation type="submission" date="2018-09" db="EMBL/GenBank/DDBJ databases">
        <title>A high-quality reference genome of wild soybean provides a powerful tool to mine soybean genomes.</title>
        <authorList>
            <person name="Xie M."/>
            <person name="Chung C.Y.L."/>
            <person name="Li M.-W."/>
            <person name="Wong F.-L."/>
            <person name="Chan T.-F."/>
            <person name="Lam H.-M."/>
        </authorList>
    </citation>
    <scope>NUCLEOTIDE SEQUENCE [LARGE SCALE GENOMIC DNA]</scope>
    <source>
        <strain evidence="9">cv. W05</strain>
        <tissue evidence="8">Hypocotyl of etiolated seedlings</tissue>
    </source>
</reference>
<dbReference type="PANTHER" id="PTHR31509">
    <property type="entry name" value="BPS1-LIKE PROTEIN"/>
    <property type="match status" value="1"/>
</dbReference>
<dbReference type="Proteomes" id="UP000289340">
    <property type="component" value="Chromosome 10"/>
</dbReference>
<evidence type="ECO:0000256" key="2">
    <source>
        <dbReference type="ARBA" id="ARBA00022692"/>
    </source>
</evidence>
<keyword evidence="9" id="KW-1185">Reference proteome</keyword>
<evidence type="ECO:0000256" key="6">
    <source>
        <dbReference type="SAM" id="MobiDB-lite"/>
    </source>
</evidence>
<evidence type="ECO:0000256" key="4">
    <source>
        <dbReference type="ARBA" id="ARBA00023136"/>
    </source>
</evidence>
<protein>
    <submittedName>
        <fullName evidence="8">Uncharacterized protein</fullName>
    </submittedName>
</protein>
<sequence>MPATDYQGSSSPSSLIHFGRSILSLRREQVHSISMEGSSLEAELESFQQHVTNRFLELTSVVHDDLLSLSWVGKLLHCFLCCQEEFKAILHSHRAQVLRPPLDRMVSDYFERSVKALDVCNAIRDGIEQIRQWQKLLEIVPYALGHQRSIGEGQFRRAKKALIDLHIGMLDDKDPNASIAHRNRSFGRSTGSRDHHSHGHSHGHNNSSNNTYHHRSLGHFRSLSWSVSRTWSAARQLQAIGNNIYPPKANELMASGGLAMPVFIMNSILLFVMWALVAAIPCQDRGLHVHFTIPRNYSWAAAILSLHERIMEESKKRERKNSCGLLKEIHQIEKCARVMNDLADSVHFPLTEEKEREVRQIVQEVSLVCDALKGGLDPLERQVRDVFHIIVRSRTEGLDSIGRPSNAE</sequence>
<dbReference type="AlphaFoldDB" id="A0A445IRA5"/>
<keyword evidence="3 7" id="KW-1133">Transmembrane helix</keyword>
<feature type="transmembrane region" description="Helical" evidence="7">
    <location>
        <begin position="258"/>
        <end position="280"/>
    </location>
</feature>
<evidence type="ECO:0000256" key="3">
    <source>
        <dbReference type="ARBA" id="ARBA00022989"/>
    </source>
</evidence>
<evidence type="ECO:0000256" key="5">
    <source>
        <dbReference type="ARBA" id="ARBA00035114"/>
    </source>
</evidence>
<dbReference type="SMR" id="A0A445IRA5"/>
<keyword evidence="4 7" id="KW-0472">Membrane</keyword>
<proteinExistence type="inferred from homology"/>
<dbReference type="InterPro" id="IPR008511">
    <property type="entry name" value="ROH1-like"/>
</dbReference>
<keyword evidence="2 7" id="KW-0812">Transmembrane</keyword>
<accession>A0A445IRA5</accession>
<dbReference type="Pfam" id="PF05633">
    <property type="entry name" value="ROH1-like"/>
    <property type="match status" value="1"/>
</dbReference>
<comment type="subcellular location">
    <subcellularLocation>
        <location evidence="1">Membrane</location>
        <topology evidence="1">Single-pass membrane protein</topology>
    </subcellularLocation>
</comment>
<evidence type="ECO:0000256" key="7">
    <source>
        <dbReference type="SAM" id="Phobius"/>
    </source>
</evidence>
<dbReference type="Gramene" id="XM_028329456.1">
    <property type="protein sequence ID" value="XP_028185257.1"/>
    <property type="gene ID" value="LOC114372065"/>
</dbReference>
<organism evidence="8 9">
    <name type="scientific">Glycine soja</name>
    <name type="common">Wild soybean</name>
    <dbReference type="NCBI Taxonomy" id="3848"/>
    <lineage>
        <taxon>Eukaryota</taxon>
        <taxon>Viridiplantae</taxon>
        <taxon>Streptophyta</taxon>
        <taxon>Embryophyta</taxon>
        <taxon>Tracheophyta</taxon>
        <taxon>Spermatophyta</taxon>
        <taxon>Magnoliopsida</taxon>
        <taxon>eudicotyledons</taxon>
        <taxon>Gunneridae</taxon>
        <taxon>Pentapetalae</taxon>
        <taxon>rosids</taxon>
        <taxon>fabids</taxon>
        <taxon>Fabales</taxon>
        <taxon>Fabaceae</taxon>
        <taxon>Papilionoideae</taxon>
        <taxon>50 kb inversion clade</taxon>
        <taxon>NPAAA clade</taxon>
        <taxon>indigoferoid/millettioid clade</taxon>
        <taxon>Phaseoleae</taxon>
        <taxon>Glycine</taxon>
        <taxon>Glycine subgen. Soja</taxon>
    </lineage>
</organism>
<comment type="similarity">
    <text evidence="5">Belongs to the ROH1 family.</text>
</comment>
<evidence type="ECO:0000313" key="8">
    <source>
        <dbReference type="EMBL" id="RZB88595.1"/>
    </source>
</evidence>